<protein>
    <submittedName>
        <fullName evidence="1">Uncharacterized protein</fullName>
    </submittedName>
</protein>
<dbReference type="RefSeq" id="WP_090534433.1">
    <property type="nucleotide sequence ID" value="NZ_FNRQ01000004.1"/>
</dbReference>
<keyword evidence="2" id="KW-1185">Reference proteome</keyword>
<dbReference type="EMBL" id="FNRQ01000004">
    <property type="protein sequence ID" value="SEA95092.1"/>
    <property type="molecule type" value="Genomic_DNA"/>
</dbReference>
<proteinExistence type="predicted"/>
<name>A0A1H4FF39_9BURK</name>
<accession>A0A1H4FF39</accession>
<evidence type="ECO:0000313" key="2">
    <source>
        <dbReference type="Proteomes" id="UP000198638"/>
    </source>
</evidence>
<reference evidence="2" key="1">
    <citation type="submission" date="2016-10" db="EMBL/GenBank/DDBJ databases">
        <authorList>
            <person name="Varghese N."/>
            <person name="Submissions S."/>
        </authorList>
    </citation>
    <scope>NUCLEOTIDE SEQUENCE [LARGE SCALE GENOMIC DNA]</scope>
    <source>
        <strain evidence="2">LMG 24000</strain>
    </source>
</reference>
<sequence>MNEQNTNPGMAPATPKRPTILRRLLSHHELATLLLLLHAPVDAMAKPEIPGLQEAGLVEQVASADASAPRFRLTPEGNAILRGLGVK</sequence>
<dbReference type="Proteomes" id="UP000198638">
    <property type="component" value="Unassembled WGS sequence"/>
</dbReference>
<dbReference type="OrthoDB" id="9017820at2"/>
<organism evidence="1 2">
    <name type="scientific">Paraburkholderia sartisoli</name>
    <dbReference type="NCBI Taxonomy" id="83784"/>
    <lineage>
        <taxon>Bacteria</taxon>
        <taxon>Pseudomonadati</taxon>
        <taxon>Pseudomonadota</taxon>
        <taxon>Betaproteobacteria</taxon>
        <taxon>Burkholderiales</taxon>
        <taxon>Burkholderiaceae</taxon>
        <taxon>Paraburkholderia</taxon>
    </lineage>
</organism>
<evidence type="ECO:0000313" key="1">
    <source>
        <dbReference type="EMBL" id="SEA95092.1"/>
    </source>
</evidence>
<gene>
    <name evidence="1" type="ORF">SAMN05192564_104279</name>
</gene>
<dbReference type="AlphaFoldDB" id="A0A1H4FF39"/>